<dbReference type="Proteomes" id="UP000541444">
    <property type="component" value="Unassembled WGS sequence"/>
</dbReference>
<dbReference type="AlphaFoldDB" id="A0A7J7NE75"/>
<keyword evidence="2" id="KW-1133">Transmembrane helix</keyword>
<dbReference type="Gene3D" id="1.20.120.1080">
    <property type="match status" value="1"/>
</dbReference>
<dbReference type="InterPro" id="IPR027417">
    <property type="entry name" value="P-loop_NTPase"/>
</dbReference>
<evidence type="ECO:0000256" key="2">
    <source>
        <dbReference type="SAM" id="Phobius"/>
    </source>
</evidence>
<sequence>MLKSLGIHDLLHFDFMEPPQAEALLKALELFFALNALNNIGELTKAGGRMAEFPLDPMLSKMIVASDKYKCSEQIISIAAISQLEIQFFIAQKINKSMLIMLFSLNLQTIVIGSIWLLLGAKGKIDWLLPDMVSCSSKTDATYNTWFMTNCMILGGFFSSMEIDIYELFTFHETDEDLWAALFEMYSTSNNKVLVYELYRELDITGMTPSIVSTIQKWEEKQKVHQFLIGLQSNFEAIRTQVLNTTPLPNLSEAHALIKKHERRMKLTSKVIAVSDVPPLADQMSFTANSRS</sequence>
<dbReference type="InterPro" id="IPR007502">
    <property type="entry name" value="Helicase-assoc_dom"/>
</dbReference>
<evidence type="ECO:0000313" key="5">
    <source>
        <dbReference type="Proteomes" id="UP000541444"/>
    </source>
</evidence>
<protein>
    <recommendedName>
        <fullName evidence="3">Helicase-associated domain-containing protein</fullName>
    </recommendedName>
</protein>
<keyword evidence="2" id="KW-0472">Membrane</keyword>
<organism evidence="4 5">
    <name type="scientific">Kingdonia uniflora</name>
    <dbReference type="NCBI Taxonomy" id="39325"/>
    <lineage>
        <taxon>Eukaryota</taxon>
        <taxon>Viridiplantae</taxon>
        <taxon>Streptophyta</taxon>
        <taxon>Embryophyta</taxon>
        <taxon>Tracheophyta</taxon>
        <taxon>Spermatophyta</taxon>
        <taxon>Magnoliopsida</taxon>
        <taxon>Ranunculales</taxon>
        <taxon>Circaeasteraceae</taxon>
        <taxon>Kingdonia</taxon>
    </lineage>
</organism>
<keyword evidence="2" id="KW-0812">Transmembrane</keyword>
<keyword evidence="5" id="KW-1185">Reference proteome</keyword>
<name>A0A7J7NE75_9MAGN</name>
<dbReference type="Pfam" id="PF21010">
    <property type="entry name" value="HA2_C"/>
    <property type="match status" value="1"/>
</dbReference>
<accession>A0A7J7NE75</accession>
<dbReference type="PANTHER" id="PTHR18934">
    <property type="entry name" value="ATP-DEPENDENT RNA HELICASE"/>
    <property type="match status" value="1"/>
</dbReference>
<reference evidence="4 5" key="1">
    <citation type="journal article" date="2020" name="IScience">
        <title>Genome Sequencing of the Endangered Kingdonia uniflora (Circaeasteraceae, Ranunculales) Reveals Potential Mechanisms of Evolutionary Specialization.</title>
        <authorList>
            <person name="Sun Y."/>
            <person name="Deng T."/>
            <person name="Zhang A."/>
            <person name="Moore M.J."/>
            <person name="Landis J.B."/>
            <person name="Lin N."/>
            <person name="Zhang H."/>
            <person name="Zhang X."/>
            <person name="Huang J."/>
            <person name="Zhang X."/>
            <person name="Sun H."/>
            <person name="Wang H."/>
        </authorList>
    </citation>
    <scope>NUCLEOTIDE SEQUENCE [LARGE SCALE GENOMIC DNA]</scope>
    <source>
        <strain evidence="4">TB1705</strain>
        <tissue evidence="4">Leaf</tissue>
    </source>
</reference>
<dbReference type="SUPFAM" id="SSF52540">
    <property type="entry name" value="P-loop containing nucleoside triphosphate hydrolases"/>
    <property type="match status" value="1"/>
</dbReference>
<dbReference type="GO" id="GO:0071013">
    <property type="term" value="C:catalytic step 2 spliceosome"/>
    <property type="evidence" value="ECO:0007669"/>
    <property type="project" value="TreeGrafter"/>
</dbReference>
<comment type="catalytic activity">
    <reaction evidence="1">
        <text>ATP + H2O = ADP + phosphate + H(+)</text>
        <dbReference type="Rhea" id="RHEA:13065"/>
        <dbReference type="ChEBI" id="CHEBI:15377"/>
        <dbReference type="ChEBI" id="CHEBI:15378"/>
        <dbReference type="ChEBI" id="CHEBI:30616"/>
        <dbReference type="ChEBI" id="CHEBI:43474"/>
        <dbReference type="ChEBI" id="CHEBI:456216"/>
        <dbReference type="EC" id="3.6.4.13"/>
    </reaction>
</comment>
<proteinExistence type="predicted"/>
<feature type="transmembrane region" description="Helical" evidence="2">
    <location>
        <begin position="141"/>
        <end position="159"/>
    </location>
</feature>
<dbReference type="PANTHER" id="PTHR18934:SF83">
    <property type="entry name" value="PRE-MRNA-SPLICING FACTOR ATP-DEPENDENT RNA HELICASE DHX16"/>
    <property type="match status" value="1"/>
</dbReference>
<evidence type="ECO:0000313" key="4">
    <source>
        <dbReference type="EMBL" id="KAF6165168.1"/>
    </source>
</evidence>
<evidence type="ECO:0000256" key="1">
    <source>
        <dbReference type="ARBA" id="ARBA00047984"/>
    </source>
</evidence>
<feature type="transmembrane region" description="Helical" evidence="2">
    <location>
        <begin position="99"/>
        <end position="121"/>
    </location>
</feature>
<comment type="caution">
    <text evidence="4">The sequence shown here is derived from an EMBL/GenBank/DDBJ whole genome shotgun (WGS) entry which is preliminary data.</text>
</comment>
<dbReference type="GO" id="GO:0003723">
    <property type="term" value="F:RNA binding"/>
    <property type="evidence" value="ECO:0007669"/>
    <property type="project" value="TreeGrafter"/>
</dbReference>
<dbReference type="SMART" id="SM00847">
    <property type="entry name" value="HA2"/>
    <property type="match status" value="1"/>
</dbReference>
<dbReference type="EMBL" id="JACGCM010000859">
    <property type="protein sequence ID" value="KAF6165168.1"/>
    <property type="molecule type" value="Genomic_DNA"/>
</dbReference>
<gene>
    <name evidence="4" type="ORF">GIB67_000752</name>
</gene>
<dbReference type="OrthoDB" id="1690976at2759"/>
<dbReference type="GO" id="GO:0003724">
    <property type="term" value="F:RNA helicase activity"/>
    <property type="evidence" value="ECO:0007669"/>
    <property type="project" value="UniProtKB-EC"/>
</dbReference>
<evidence type="ECO:0000259" key="3">
    <source>
        <dbReference type="SMART" id="SM00847"/>
    </source>
</evidence>
<feature type="domain" description="Helicase-associated" evidence="3">
    <location>
        <begin position="26"/>
        <end position="110"/>
    </location>
</feature>